<evidence type="ECO:0000313" key="2">
    <source>
        <dbReference type="EMBL" id="AXF95835.1"/>
    </source>
</evidence>
<gene>
    <name evidence="2" type="ORF">SDAV_00852</name>
</gene>
<dbReference type="AlphaFoldDB" id="A0A345DNP7"/>
<dbReference type="KEGG" id="sphh:SDAV_00852"/>
<sequence length="371" mass="42349">MNNGFYILPNEEGYLVKSHDTNIEIALFRSRRDAEVFISTLTLSPTPAFSNNYSSGTSIPQYSSQPQQIITPYPTNGASPQVFFIQQPAPAQQVAPPPYPFYPMMPPTSQMGGMCHGMYPNYYGQQNNPYGPWGCTCGHNNSDYNEHFERNPQIKNNEGLKPGWNNASNDLDIKKNNQLKDDTVPLTQKNDEYSNNGYEEQLVQSPVEEYNSQTVINQGQNNPVATDEILRQQYNDVPVTNPDPIITPNVYSEEVQQQGNYSQPTNNQTYYEQAFVSNPVFLNQQSEQLEQYEKPKQVAKPINVANDDEFFNFANEQEFNNNSKISKKETKRLMKEELKAAKMQTKLEKQNRKKAKRKGALDIEELDPIVE</sequence>
<feature type="compositionally biased region" description="Acidic residues" evidence="1">
    <location>
        <begin position="362"/>
        <end position="371"/>
    </location>
</feature>
<dbReference type="Proteomes" id="UP000253689">
    <property type="component" value="Chromosome"/>
</dbReference>
<keyword evidence="3" id="KW-1185">Reference proteome</keyword>
<proteinExistence type="predicted"/>
<dbReference type="RefSeq" id="WP_114564662.1">
    <property type="nucleotide sequence ID" value="NZ_CP031088.1"/>
</dbReference>
<feature type="region of interest" description="Disordered" evidence="1">
    <location>
        <begin position="342"/>
        <end position="371"/>
    </location>
</feature>
<organism evidence="2 3">
    <name type="scientific">Spiroplasma phoeniceum P40</name>
    <dbReference type="NCBI Taxonomy" id="1276259"/>
    <lineage>
        <taxon>Bacteria</taxon>
        <taxon>Bacillati</taxon>
        <taxon>Mycoplasmatota</taxon>
        <taxon>Mollicutes</taxon>
        <taxon>Entomoplasmatales</taxon>
        <taxon>Spiroplasmataceae</taxon>
        <taxon>Spiroplasma</taxon>
    </lineage>
</organism>
<evidence type="ECO:0000256" key="1">
    <source>
        <dbReference type="SAM" id="MobiDB-lite"/>
    </source>
</evidence>
<evidence type="ECO:0000313" key="3">
    <source>
        <dbReference type="Proteomes" id="UP000253689"/>
    </source>
</evidence>
<protein>
    <submittedName>
        <fullName evidence="2">Uncharacterized protein</fullName>
    </submittedName>
</protein>
<accession>A0A345DNP7</accession>
<name>A0A345DNP7_9MOLU</name>
<reference evidence="3" key="1">
    <citation type="submission" date="2018-07" db="EMBL/GenBank/DDBJ databases">
        <title>Complete Genome Sequence of Spiroplasma phoeniceum.</title>
        <authorList>
            <person name="Davis R.E."/>
            <person name="Shao J.Y."/>
            <person name="Zhao Y."/>
            <person name="Silver A."/>
            <person name="Stump z."/>
            <person name="Gasparich G."/>
        </authorList>
    </citation>
    <scope>NUCLEOTIDE SEQUENCE [LARGE SCALE GENOMIC DNA]</scope>
    <source>
        <strain evidence="3">P40</strain>
    </source>
</reference>
<dbReference type="EMBL" id="CP031088">
    <property type="protein sequence ID" value="AXF95835.1"/>
    <property type="molecule type" value="Genomic_DNA"/>
</dbReference>